<reference evidence="2" key="2">
    <citation type="submission" date="2015-06" db="UniProtKB">
        <authorList>
            <consortium name="EnsemblPlants"/>
        </authorList>
    </citation>
    <scope>IDENTIFICATION</scope>
    <source>
        <strain evidence="2">DM1-3 516 R44</strain>
    </source>
</reference>
<sequence>MRREIAPLGYEGRIFLYNSRLVTIRVSGRWTRARLICWTRVARSLGSICRSFEFLGFFAMKKKTHGHLVTFGIPNVRIRAFAAGGQKPTPTPTARVVERGGVRALVATLVRGRLLRVAQDRTRAASPYIYDILDNETIQVDEVVPTQAPPRFIAMLVLQDTLVCMLGFLEGMAGVGKYSTSHTRWLVDQDGRMSTHLELLQCPLCPKIVHGYQKFMNHSLSHPVDLQEETYAVEGSNTQSVPLPKPLKSVQHIRTMRNKEQNHNHHPHHRHFTYYGLEVTTNDSGKNVQVNQQLPPVSPPPPASQPPPSPHLTRSVQRKEDGRGEHTNKKLVAPPPPSYHINSVRGINDGRRVHTNQQIPPPPSYRPTSLRRNDNGKGWATYAYFRMLEESQGTALAANGENVDANNTCNAEVQIESRQNDRNNNDTFTGISLSGDSGPTVEDVESGRR</sequence>
<feature type="region of interest" description="Disordered" evidence="1">
    <location>
        <begin position="415"/>
        <end position="449"/>
    </location>
</feature>
<dbReference type="EnsemblPlants" id="PGSC0003DMT400043696">
    <property type="protein sequence ID" value="PGSC0003DMT400043696"/>
    <property type="gene ID" value="PGSC0003DMG400016970"/>
</dbReference>
<feature type="compositionally biased region" description="Basic and acidic residues" evidence="1">
    <location>
        <begin position="317"/>
        <end position="328"/>
    </location>
</feature>
<reference evidence="3" key="1">
    <citation type="journal article" date="2011" name="Nature">
        <title>Genome sequence and analysis of the tuber crop potato.</title>
        <authorList>
            <consortium name="The Potato Genome Sequencing Consortium"/>
        </authorList>
    </citation>
    <scope>NUCLEOTIDE SEQUENCE [LARGE SCALE GENOMIC DNA]</scope>
    <source>
        <strain evidence="3">cv. DM1-3 516 R44</strain>
    </source>
</reference>
<dbReference type="GO" id="GO:0046839">
    <property type="term" value="P:phospholipid dephosphorylation"/>
    <property type="evidence" value="ECO:0000318"/>
    <property type="project" value="GO_Central"/>
</dbReference>
<evidence type="ECO:0000313" key="3">
    <source>
        <dbReference type="Proteomes" id="UP000011115"/>
    </source>
</evidence>
<evidence type="ECO:0000256" key="1">
    <source>
        <dbReference type="SAM" id="MobiDB-lite"/>
    </source>
</evidence>
<dbReference type="PaxDb" id="4113-PGSC0003DMT400043696"/>
<dbReference type="Proteomes" id="UP000011115">
    <property type="component" value="Unassembled WGS sequence"/>
</dbReference>
<evidence type="ECO:0000313" key="2">
    <source>
        <dbReference type="EnsemblPlants" id="PGSC0003DMT400043696"/>
    </source>
</evidence>
<keyword evidence="3" id="KW-1185">Reference proteome</keyword>
<protein>
    <submittedName>
        <fullName evidence="2">Uncharacterized protein</fullName>
    </submittedName>
</protein>
<feature type="region of interest" description="Disordered" evidence="1">
    <location>
        <begin position="287"/>
        <end position="374"/>
    </location>
</feature>
<dbReference type="Gramene" id="PGSC0003DMT400043696">
    <property type="protein sequence ID" value="PGSC0003DMT400043696"/>
    <property type="gene ID" value="PGSC0003DMG400016970"/>
</dbReference>
<name>M1BF32_SOLTU</name>
<dbReference type="AlphaFoldDB" id="M1BF32"/>
<dbReference type="STRING" id="4113.M1BF32"/>
<proteinExistence type="predicted"/>
<dbReference type="GO" id="GO:0008195">
    <property type="term" value="F:phosphatidate phosphatase activity"/>
    <property type="evidence" value="ECO:0000318"/>
    <property type="project" value="GO_Central"/>
</dbReference>
<dbReference type="GO" id="GO:0006644">
    <property type="term" value="P:phospholipid metabolic process"/>
    <property type="evidence" value="ECO:0000318"/>
    <property type="project" value="GO_Central"/>
</dbReference>
<feature type="compositionally biased region" description="Polar residues" evidence="1">
    <location>
        <begin position="425"/>
        <end position="437"/>
    </location>
</feature>
<dbReference type="GO" id="GO:0016020">
    <property type="term" value="C:membrane"/>
    <property type="evidence" value="ECO:0000318"/>
    <property type="project" value="GO_Central"/>
</dbReference>
<dbReference type="HOGENOM" id="CLU_610315_0_0_1"/>
<organism evidence="2 3">
    <name type="scientific">Solanum tuberosum</name>
    <name type="common">Potato</name>
    <dbReference type="NCBI Taxonomy" id="4113"/>
    <lineage>
        <taxon>Eukaryota</taxon>
        <taxon>Viridiplantae</taxon>
        <taxon>Streptophyta</taxon>
        <taxon>Embryophyta</taxon>
        <taxon>Tracheophyta</taxon>
        <taxon>Spermatophyta</taxon>
        <taxon>Magnoliopsida</taxon>
        <taxon>eudicotyledons</taxon>
        <taxon>Gunneridae</taxon>
        <taxon>Pentapetalae</taxon>
        <taxon>asterids</taxon>
        <taxon>lamiids</taxon>
        <taxon>Solanales</taxon>
        <taxon>Solanaceae</taxon>
        <taxon>Solanoideae</taxon>
        <taxon>Solaneae</taxon>
        <taxon>Solanum</taxon>
    </lineage>
</organism>
<accession>M1BF32</accession>
<feature type="compositionally biased region" description="Pro residues" evidence="1">
    <location>
        <begin position="296"/>
        <end position="310"/>
    </location>
</feature>
<dbReference type="InParanoid" id="M1BF32"/>